<dbReference type="EC" id="2.4.1.-" evidence="13"/>
<dbReference type="Pfam" id="PF03901">
    <property type="entry name" value="Glyco_transf_22"/>
    <property type="match status" value="1"/>
</dbReference>
<dbReference type="GO" id="GO:0005789">
    <property type="term" value="C:endoplasmic reticulum membrane"/>
    <property type="evidence" value="ECO:0007669"/>
    <property type="project" value="UniProtKB-SubCell"/>
</dbReference>
<dbReference type="GO" id="GO:0006487">
    <property type="term" value="P:protein N-linked glycosylation"/>
    <property type="evidence" value="ECO:0007669"/>
    <property type="project" value="TreeGrafter"/>
</dbReference>
<evidence type="ECO:0000256" key="8">
    <source>
        <dbReference type="ARBA" id="ARBA00022824"/>
    </source>
</evidence>
<dbReference type="SUPFAM" id="SSF142877">
    <property type="entry name" value="EndoU-like"/>
    <property type="match status" value="1"/>
</dbReference>
<evidence type="ECO:0000256" key="10">
    <source>
        <dbReference type="ARBA" id="ARBA00023136"/>
    </source>
</evidence>
<keyword evidence="7" id="KW-0378">Hydrolase</keyword>
<evidence type="ECO:0000256" key="5">
    <source>
        <dbReference type="ARBA" id="ARBA00022679"/>
    </source>
</evidence>
<name>A0A4Y7LTQ9_9CRUS</name>
<evidence type="ECO:0000259" key="15">
    <source>
        <dbReference type="PROSITE" id="PS51959"/>
    </source>
</evidence>
<dbReference type="PANTHER" id="PTHR22760">
    <property type="entry name" value="GLYCOSYLTRANSFERASE"/>
    <property type="match status" value="1"/>
</dbReference>
<comment type="function">
    <text evidence="11">Mannosyltransferase that operates in the biosynthetic pathway of dolichol-linked oligosaccharides, the glycan precursors employed in protein asparagine (N)-glycosylation. The assembly of dolichol-linked oligosaccharides begins on the cytosolic side of the endoplasmic reticulum membrane and finishes in its lumen. The sequential addition of sugars to dolichol pyrophosphate produces dolichol-linked oligosaccharides containing fourteen sugars, including two GlcNAcs, nine mannoses and three glucoses. Once assembled, the oligosaccharide is transferred from the lipid to nascent proteins by oligosaccharyltransferases. In the lumen of the endoplasmic reticulum, adds the eighth mannose residue in an alpha-1,6 linkage onto Man(7)GlcNAc(2)-PP-dolichol to produce Man(8)GlcNAc(2)-PP-dolichol.</text>
</comment>
<evidence type="ECO:0000256" key="2">
    <source>
        <dbReference type="ARBA" id="ARBA00004922"/>
    </source>
</evidence>
<evidence type="ECO:0000256" key="14">
    <source>
        <dbReference type="SAM" id="SignalP"/>
    </source>
</evidence>
<evidence type="ECO:0000256" key="7">
    <source>
        <dbReference type="ARBA" id="ARBA00022801"/>
    </source>
</evidence>
<dbReference type="AlphaFoldDB" id="A0A4Y7LTQ9"/>
<evidence type="ECO:0000256" key="1">
    <source>
        <dbReference type="ARBA" id="ARBA00004477"/>
    </source>
</evidence>
<feature type="transmembrane region" description="Helical" evidence="13">
    <location>
        <begin position="277"/>
        <end position="294"/>
    </location>
</feature>
<evidence type="ECO:0000256" key="13">
    <source>
        <dbReference type="RuleBase" id="RU363075"/>
    </source>
</evidence>
<evidence type="ECO:0000256" key="12">
    <source>
        <dbReference type="ARBA" id="ARBA00048899"/>
    </source>
</evidence>
<dbReference type="InterPro" id="IPR005599">
    <property type="entry name" value="GPI_mannosylTrfase"/>
</dbReference>
<protein>
    <recommendedName>
        <fullName evidence="13">Mannosyltransferase</fullName>
        <ecNumber evidence="13">2.4.1.-</ecNumber>
    </recommendedName>
</protein>
<keyword evidence="8 13" id="KW-0256">Endoplasmic reticulum</keyword>
<evidence type="ECO:0000256" key="11">
    <source>
        <dbReference type="ARBA" id="ARBA00044721"/>
    </source>
</evidence>
<accession>A0A4Y7LTQ9</accession>
<comment type="subcellular location">
    <subcellularLocation>
        <location evidence="1 13">Endoplasmic reticulum membrane</location>
        <topology evidence="1 13">Multi-pass membrane protein</topology>
    </subcellularLocation>
</comment>
<dbReference type="InterPro" id="IPR037227">
    <property type="entry name" value="EndoU-like"/>
</dbReference>
<feature type="transmembrane region" description="Helical" evidence="13">
    <location>
        <begin position="248"/>
        <end position="270"/>
    </location>
</feature>
<gene>
    <name evidence="16" type="primary">EOG090X04MD</name>
</gene>
<dbReference type="Pfam" id="PF09412">
    <property type="entry name" value="XendoU"/>
    <property type="match status" value="1"/>
</dbReference>
<sequence length="845" mass="94657">MDWLLILCSLVHLFVCPFTKVEESFNLQAIHDILYHQTDIQKYDHLEFPGVVPRTFLGPVVVSVIAAPFVAVSRVLEFPKDVSLYLVRFALGALVLWPLLKLQKRIKGTLGKGTSDWFVLITVSQFHFLFYLSRPLPNTMALPLVLFAYYYWLGQQHGKFIACSAAAILIFRGELAILLGLILLGELLTRRLSLFKTVFIALPSGFLCLFLTVLVDSFFWQRLLWPEGEVLWYNVVLNKSGEWGTSPFLWYFYSAIPRAMGTSLALLPVGMFSERRVWPLVLPAVFFVLVYSFLPHKELRFIIYVIPLLNIAVATACNRLWENRTKGKWFALMALIAIGHLVANLVLTSFLLVVSRANYPGGEALFLLHKMESRKSNVTVHIDVLAAQTGISRFGQLHNNWMYDKTENLKPGSPELRMFSHLIVEAKSKHGYNLRPYTETHEIVAHIEGFSHIRSSYHHFPPIRIKTKPCLFILKNKYLPKEPEFSFTLRKHPVEAAEESLPSATEFDERNHFDGEGPDAFKSAGNAAINEATGPLFLSQDHQILFKGELQTKLTMKLVALFTVCIVTVLQVEANAERATVTDAELKALSQQLHIDDVNAVQGIVLNMQSTTTSGSTTDRAPMPLFSSVPADAFSGPTISALLALFDNYDENCKVTEVVTAGETAEDNAFLDAILDTSVMQQAHQFLVSKGLANADIAVFKEYLRQIWLGQYNRGGGIEGSSGLEHIFLGEKDGNSISGYHGWIKFYRDEQAGRMNYLGYMKKIDIGVSSVIEMPMNWDGLYKSISSISVSGSPEIELAVATVCFLARPNAKCPLLGADGTPYAYQTYTLQYNGKTYVGSAYPTY</sequence>
<feature type="chain" id="PRO_5021206892" description="Mannosyltransferase" evidence="14">
    <location>
        <begin position="22"/>
        <end position="845"/>
    </location>
</feature>
<keyword evidence="9 13" id="KW-1133">Transmembrane helix</keyword>
<dbReference type="InterPro" id="IPR018998">
    <property type="entry name" value="EndoU_C"/>
</dbReference>
<evidence type="ECO:0000256" key="9">
    <source>
        <dbReference type="ARBA" id="ARBA00022989"/>
    </source>
</evidence>
<dbReference type="CDD" id="cd21159">
    <property type="entry name" value="XendoU"/>
    <property type="match status" value="1"/>
</dbReference>
<evidence type="ECO:0000256" key="4">
    <source>
        <dbReference type="ARBA" id="ARBA00022676"/>
    </source>
</evidence>
<comment type="catalytic activity">
    <reaction evidence="12">
        <text>an alpha-D-Man-(1-&gt;2)-alpha-D-Man-(1-&gt;2)-alpha-D-Man-(1-&gt;3)-[alpha-D-Man-(1-&gt;2)-alpha-D-Man-(1-&gt;3)-alpha-D-Man-(1-&gt;6)]-beta-D-Man-(1-&gt;4)-beta-D-GlcNAc-(1-&gt;4)-alpha-D-GlcNAc-diphospho-di-trans,poly-cis-dolichol + a di-trans,poly-cis-dolichyl beta-D-mannosyl phosphate = an alpha-D-Man-(1-&gt;2)-alpha-D-Man-(1-&gt;2)-alpha-D-Man-(1-&gt;3)-[alpha-D-Man-(1-&gt;2)-alpha-D-Man-(1-&gt;3)-[alpha-D-Man-(1-&gt;6)]-alpha-D-Man-(1-&gt;6)]-beta-D-Man-(1-&gt;4)-beta-D-GlcNAc-(1-&gt;4)-alpha-D-GlcNAc-diphospho-di-trans,poly-cis-dolichol + a di-trans,poly-cis-dolichyl phosphate + H(+)</text>
        <dbReference type="Rhea" id="RHEA:29535"/>
        <dbReference type="Rhea" id="RHEA-COMP:19498"/>
        <dbReference type="Rhea" id="RHEA-COMP:19501"/>
        <dbReference type="Rhea" id="RHEA-COMP:19518"/>
        <dbReference type="Rhea" id="RHEA-COMP:19519"/>
        <dbReference type="ChEBI" id="CHEBI:15378"/>
        <dbReference type="ChEBI" id="CHEBI:57683"/>
        <dbReference type="ChEBI" id="CHEBI:58211"/>
        <dbReference type="ChEBI" id="CHEBI:132517"/>
        <dbReference type="ChEBI" id="CHEBI:132519"/>
        <dbReference type="EC" id="2.4.1.260"/>
    </reaction>
    <physiologicalReaction direction="left-to-right" evidence="12">
        <dbReference type="Rhea" id="RHEA:29536"/>
    </physiologicalReaction>
</comment>
<feature type="transmembrane region" description="Helical" evidence="13">
    <location>
        <begin position="159"/>
        <end position="185"/>
    </location>
</feature>
<feature type="transmembrane region" description="Helical" evidence="13">
    <location>
        <begin position="56"/>
        <end position="76"/>
    </location>
</feature>
<feature type="transmembrane region" description="Helical" evidence="13">
    <location>
        <begin position="197"/>
        <end position="220"/>
    </location>
</feature>
<feature type="transmembrane region" description="Helical" evidence="13">
    <location>
        <begin position="329"/>
        <end position="354"/>
    </location>
</feature>
<dbReference type="PROSITE" id="PS51959">
    <property type="entry name" value="ENDOU"/>
    <property type="match status" value="1"/>
</dbReference>
<comment type="pathway">
    <text evidence="2">Protein modification; protein glycosylation.</text>
</comment>
<dbReference type="PANTHER" id="PTHR22760:SF1">
    <property type="entry name" value="DOL-P-MAN:MAN(7)GLCNAC(2)-PP-DOL ALPHA-1,6-MANNOSYLTRANSFERASE"/>
    <property type="match status" value="1"/>
</dbReference>
<feature type="transmembrane region" description="Helical" evidence="13">
    <location>
        <begin position="136"/>
        <end position="153"/>
    </location>
</feature>
<dbReference type="EMBL" id="LR002005">
    <property type="protein sequence ID" value="SVE71624.1"/>
    <property type="molecule type" value="mRNA"/>
</dbReference>
<keyword evidence="14" id="KW-0732">Signal</keyword>
<comment type="similarity">
    <text evidence="3 13">Belongs to the glycosyltransferase 22 family.</text>
</comment>
<proteinExistence type="evidence at transcript level"/>
<evidence type="ECO:0000313" key="16">
    <source>
        <dbReference type="EMBL" id="SVE71624.1"/>
    </source>
</evidence>
<feature type="transmembrane region" description="Helical" evidence="13">
    <location>
        <begin position="82"/>
        <end position="100"/>
    </location>
</feature>
<dbReference type="GO" id="GO:0052917">
    <property type="term" value="F:dol-P-Man:Man(7)GlcNAc(2)-PP-Dol alpha-1,6-mannosyltransferase activity"/>
    <property type="evidence" value="ECO:0007669"/>
    <property type="project" value="UniProtKB-EC"/>
</dbReference>
<feature type="signal peptide" evidence="14">
    <location>
        <begin position="1"/>
        <end position="21"/>
    </location>
</feature>
<keyword evidence="5" id="KW-0808">Transferase</keyword>
<dbReference type="GO" id="GO:0016787">
    <property type="term" value="F:hydrolase activity"/>
    <property type="evidence" value="ECO:0007669"/>
    <property type="project" value="UniProtKB-KW"/>
</dbReference>
<keyword evidence="6 13" id="KW-0812">Transmembrane</keyword>
<dbReference type="GO" id="GO:0004521">
    <property type="term" value="F:RNA endonuclease activity"/>
    <property type="evidence" value="ECO:0007669"/>
    <property type="project" value="InterPro"/>
</dbReference>
<dbReference type="UniPathway" id="UPA00378"/>
<feature type="transmembrane region" description="Helical" evidence="13">
    <location>
        <begin position="300"/>
        <end position="317"/>
    </location>
</feature>
<keyword evidence="10 13" id="KW-0472">Membrane</keyword>
<reference evidence="16" key="1">
    <citation type="submission" date="2018-08" db="EMBL/GenBank/DDBJ databases">
        <authorList>
            <person name="Cornetti L."/>
        </authorList>
    </citation>
    <scope>NUCLEOTIDE SEQUENCE</scope>
    <source>
        <strain evidence="16">CA-CBC-37</strain>
    </source>
</reference>
<evidence type="ECO:0000256" key="3">
    <source>
        <dbReference type="ARBA" id="ARBA00007063"/>
    </source>
</evidence>
<organism evidence="16">
    <name type="scientific">Daphnia similis</name>
    <dbReference type="NCBI Taxonomy" id="35528"/>
    <lineage>
        <taxon>Eukaryota</taxon>
        <taxon>Metazoa</taxon>
        <taxon>Ecdysozoa</taxon>
        <taxon>Arthropoda</taxon>
        <taxon>Crustacea</taxon>
        <taxon>Branchiopoda</taxon>
        <taxon>Diplostraca</taxon>
        <taxon>Cladocera</taxon>
        <taxon>Anomopoda</taxon>
        <taxon>Daphniidae</taxon>
        <taxon>Daphnia</taxon>
        <taxon>Daphnia similis group</taxon>
    </lineage>
</organism>
<evidence type="ECO:0000256" key="6">
    <source>
        <dbReference type="ARBA" id="ARBA00022692"/>
    </source>
</evidence>
<keyword evidence="4 13" id="KW-0328">Glycosyltransferase</keyword>
<feature type="domain" description="EndoU" evidence="15">
    <location>
        <begin position="582"/>
        <end position="845"/>
    </location>
</feature>